<dbReference type="AlphaFoldDB" id="A0AAE1MAQ1"/>
<accession>A0AAE1MAQ1</accession>
<evidence type="ECO:0000256" key="2">
    <source>
        <dbReference type="ARBA" id="ARBA00023015"/>
    </source>
</evidence>
<dbReference type="PANTHER" id="PTHR43952">
    <property type="entry name" value="MYB FAMILY TRANSCRIPTION FACTOR-RELATED"/>
    <property type="match status" value="1"/>
</dbReference>
<dbReference type="EMBL" id="JAWXYG010000011">
    <property type="protein sequence ID" value="KAK4258640.1"/>
    <property type="molecule type" value="Genomic_DNA"/>
</dbReference>
<evidence type="ECO:0000256" key="3">
    <source>
        <dbReference type="ARBA" id="ARBA00023163"/>
    </source>
</evidence>
<evidence type="ECO:0000259" key="6">
    <source>
        <dbReference type="PROSITE" id="PS50090"/>
    </source>
</evidence>
<keyword evidence="4" id="KW-0539">Nucleus</keyword>
<name>A0AAE1MAQ1_9FABA</name>
<dbReference type="PROSITE" id="PS50090">
    <property type="entry name" value="MYB_LIKE"/>
    <property type="match status" value="1"/>
</dbReference>
<evidence type="ECO:0000256" key="4">
    <source>
        <dbReference type="ARBA" id="ARBA00023242"/>
    </source>
</evidence>
<keyword evidence="2" id="KW-0805">Transcription regulation</keyword>
<keyword evidence="8" id="KW-1185">Reference proteome</keyword>
<dbReference type="InterPro" id="IPR009057">
    <property type="entry name" value="Homeodomain-like_sf"/>
</dbReference>
<dbReference type="FunFam" id="1.10.10.60:FF:000154">
    <property type="entry name" value="Transcription factor SRM1"/>
    <property type="match status" value="1"/>
</dbReference>
<protein>
    <recommendedName>
        <fullName evidence="6">Myb-like domain-containing protein</fullName>
    </recommendedName>
</protein>
<proteinExistence type="predicted"/>
<feature type="domain" description="Myb-like" evidence="6">
    <location>
        <begin position="14"/>
        <end position="69"/>
    </location>
</feature>
<dbReference type="InterPro" id="IPR001005">
    <property type="entry name" value="SANT/Myb"/>
</dbReference>
<gene>
    <name evidence="7" type="ORF">QN277_005070</name>
</gene>
<dbReference type="InterPro" id="IPR044636">
    <property type="entry name" value="RADIALIS-like"/>
</dbReference>
<keyword evidence="3" id="KW-0804">Transcription</keyword>
<evidence type="ECO:0000256" key="1">
    <source>
        <dbReference type="ARBA" id="ARBA00004123"/>
    </source>
</evidence>
<comment type="subcellular location">
    <subcellularLocation>
        <location evidence="1">Nucleus</location>
    </subcellularLocation>
</comment>
<dbReference type="PANTHER" id="PTHR43952:SF75">
    <property type="entry name" value="PROTEIN RADIALIS-LIKE 6"/>
    <property type="match status" value="1"/>
</dbReference>
<sequence length="107" mass="12173">MASSSSSSCVRREENDTERCFWTEKQNKVFEKALAKYEEDTPERWEEVAREVGGGKSAQEVQRHYQILLHDLSNIESGLVPIPNYKSSSPSSVLDHQDGLLKHPILN</sequence>
<dbReference type="CDD" id="cd00167">
    <property type="entry name" value="SANT"/>
    <property type="match status" value="1"/>
</dbReference>
<dbReference type="Gene3D" id="1.10.10.60">
    <property type="entry name" value="Homeodomain-like"/>
    <property type="match status" value="1"/>
</dbReference>
<evidence type="ECO:0000313" key="7">
    <source>
        <dbReference type="EMBL" id="KAK4258640.1"/>
    </source>
</evidence>
<dbReference type="Pfam" id="PF23082">
    <property type="entry name" value="Myb_DNA-binding_2"/>
    <property type="match status" value="1"/>
</dbReference>
<evidence type="ECO:0000313" key="8">
    <source>
        <dbReference type="Proteomes" id="UP001293593"/>
    </source>
</evidence>
<dbReference type="Proteomes" id="UP001293593">
    <property type="component" value="Unassembled WGS sequence"/>
</dbReference>
<feature type="region of interest" description="Disordered" evidence="5">
    <location>
        <begin position="86"/>
        <end position="107"/>
    </location>
</feature>
<dbReference type="GO" id="GO:0005634">
    <property type="term" value="C:nucleus"/>
    <property type="evidence" value="ECO:0007669"/>
    <property type="project" value="UniProtKB-SubCell"/>
</dbReference>
<organism evidence="7 8">
    <name type="scientific">Acacia crassicarpa</name>
    <name type="common">northern wattle</name>
    <dbReference type="NCBI Taxonomy" id="499986"/>
    <lineage>
        <taxon>Eukaryota</taxon>
        <taxon>Viridiplantae</taxon>
        <taxon>Streptophyta</taxon>
        <taxon>Embryophyta</taxon>
        <taxon>Tracheophyta</taxon>
        <taxon>Spermatophyta</taxon>
        <taxon>Magnoliopsida</taxon>
        <taxon>eudicotyledons</taxon>
        <taxon>Gunneridae</taxon>
        <taxon>Pentapetalae</taxon>
        <taxon>rosids</taxon>
        <taxon>fabids</taxon>
        <taxon>Fabales</taxon>
        <taxon>Fabaceae</taxon>
        <taxon>Caesalpinioideae</taxon>
        <taxon>mimosoid clade</taxon>
        <taxon>Acacieae</taxon>
        <taxon>Acacia</taxon>
    </lineage>
</organism>
<dbReference type="GO" id="GO:0003700">
    <property type="term" value="F:DNA-binding transcription factor activity"/>
    <property type="evidence" value="ECO:0007669"/>
    <property type="project" value="InterPro"/>
</dbReference>
<dbReference type="SMART" id="SM00717">
    <property type="entry name" value="SANT"/>
    <property type="match status" value="1"/>
</dbReference>
<dbReference type="SUPFAM" id="SSF46689">
    <property type="entry name" value="Homeodomain-like"/>
    <property type="match status" value="1"/>
</dbReference>
<evidence type="ECO:0000256" key="5">
    <source>
        <dbReference type="SAM" id="MobiDB-lite"/>
    </source>
</evidence>
<comment type="caution">
    <text evidence="7">The sequence shown here is derived from an EMBL/GenBank/DDBJ whole genome shotgun (WGS) entry which is preliminary data.</text>
</comment>
<reference evidence="7" key="1">
    <citation type="submission" date="2023-10" db="EMBL/GenBank/DDBJ databases">
        <title>Chromosome-level genome of the transformable northern wattle, Acacia crassicarpa.</title>
        <authorList>
            <person name="Massaro I."/>
            <person name="Sinha N.R."/>
            <person name="Poethig S."/>
            <person name="Leichty A.R."/>
        </authorList>
    </citation>
    <scope>NUCLEOTIDE SEQUENCE</scope>
    <source>
        <strain evidence="7">Acra3RX</strain>
        <tissue evidence="7">Leaf</tissue>
    </source>
</reference>